<comment type="caution">
    <text evidence="1">The sequence shown here is derived from an EMBL/GenBank/DDBJ whole genome shotgun (WGS) entry which is preliminary data.</text>
</comment>
<dbReference type="CDD" id="cd02440">
    <property type="entry name" value="AdoMet_MTases"/>
    <property type="match status" value="1"/>
</dbReference>
<dbReference type="SUPFAM" id="SSF53335">
    <property type="entry name" value="S-adenosyl-L-methionine-dependent methyltransferases"/>
    <property type="match status" value="1"/>
</dbReference>
<protein>
    <recommendedName>
        <fullName evidence="3">S-adenosyl-L-methionine-dependent methyltransferase</fullName>
    </recommendedName>
</protein>
<evidence type="ECO:0008006" key="3">
    <source>
        <dbReference type="Google" id="ProtNLM"/>
    </source>
</evidence>
<reference evidence="1 2" key="1">
    <citation type="journal article" date="2023" name="G3 (Bethesda)">
        <title>A chromosome-level genome assembly of Zasmidium syzygii isolated from banana leaves.</title>
        <authorList>
            <person name="van Westerhoven A.C."/>
            <person name="Mehrabi R."/>
            <person name="Talebi R."/>
            <person name="Steentjes M.B.F."/>
            <person name="Corcolon B."/>
            <person name="Chong P.A."/>
            <person name="Kema G.H.J."/>
            <person name="Seidl M.F."/>
        </authorList>
    </citation>
    <scope>NUCLEOTIDE SEQUENCE [LARGE SCALE GENOMIC DNA]</scope>
    <source>
        <strain evidence="1 2">P124</strain>
    </source>
</reference>
<proteinExistence type="predicted"/>
<keyword evidence="2" id="KW-1185">Reference proteome</keyword>
<sequence>MARVPIAALLRPETVDKFIVFGRTYYRFRNDTYNFPAEDVEYERLDIMHQLIYERALNNQLHLAHLRAPPRRILDVGHGTGYWLIDMEQRYRQAELIGIDLDSAVHSTPGSNCVFRSPVDFNAPQWPVEDASVDLVHMAQLLGCVPDWLQHYRKAYRCLRPGIGHLEHIEIDWAPRTTEPQFPAEARDLYNWWAWIRQASELAGKSLAYRDDTEDLLEEAGFRDVTHKRIRIPFVWEQADVQEKLLAHGYHTAMGHLGTQSFHGFSMLLFTRYLQWTPQQVQALCDNIVNIIQSPQCPRLYINL</sequence>
<name>A0ABR0ESH6_ZASCE</name>
<organism evidence="1 2">
    <name type="scientific">Zasmidium cellare</name>
    <name type="common">Wine cellar mold</name>
    <name type="synonym">Racodium cellare</name>
    <dbReference type="NCBI Taxonomy" id="395010"/>
    <lineage>
        <taxon>Eukaryota</taxon>
        <taxon>Fungi</taxon>
        <taxon>Dikarya</taxon>
        <taxon>Ascomycota</taxon>
        <taxon>Pezizomycotina</taxon>
        <taxon>Dothideomycetes</taxon>
        <taxon>Dothideomycetidae</taxon>
        <taxon>Mycosphaerellales</taxon>
        <taxon>Mycosphaerellaceae</taxon>
        <taxon>Zasmidium</taxon>
    </lineage>
</organism>
<evidence type="ECO:0000313" key="2">
    <source>
        <dbReference type="Proteomes" id="UP001305779"/>
    </source>
</evidence>
<accession>A0ABR0ESH6</accession>
<dbReference type="Proteomes" id="UP001305779">
    <property type="component" value="Unassembled WGS sequence"/>
</dbReference>
<dbReference type="InterPro" id="IPR029063">
    <property type="entry name" value="SAM-dependent_MTases_sf"/>
</dbReference>
<evidence type="ECO:0000313" key="1">
    <source>
        <dbReference type="EMBL" id="KAK4504081.1"/>
    </source>
</evidence>
<dbReference type="EMBL" id="JAXOVC010000003">
    <property type="protein sequence ID" value="KAK4504081.1"/>
    <property type="molecule type" value="Genomic_DNA"/>
</dbReference>
<dbReference type="Pfam" id="PF13489">
    <property type="entry name" value="Methyltransf_23"/>
    <property type="match status" value="1"/>
</dbReference>
<gene>
    <name evidence="1" type="ORF">PRZ48_004996</name>
</gene>
<dbReference type="PANTHER" id="PTHR43591:SF105">
    <property type="entry name" value="METHYLTRANSFERASE DOMAIN-CONTAINING PROTEIN-RELATED"/>
    <property type="match status" value="1"/>
</dbReference>
<dbReference type="Gene3D" id="3.40.50.150">
    <property type="entry name" value="Vaccinia Virus protein VP39"/>
    <property type="match status" value="1"/>
</dbReference>
<dbReference type="PANTHER" id="PTHR43591">
    <property type="entry name" value="METHYLTRANSFERASE"/>
    <property type="match status" value="1"/>
</dbReference>